<feature type="compositionally biased region" description="Low complexity" evidence="5">
    <location>
        <begin position="1753"/>
        <end position="1763"/>
    </location>
</feature>
<dbReference type="PANTHER" id="PTHR46108">
    <property type="entry name" value="BLUE CHEESE"/>
    <property type="match status" value="1"/>
</dbReference>
<sequence>MDQLRKRHRSLTAASAADTPIAEEIHALVQNLNDTLPLSSERHGSTIDTLQVQCNDLRRIRQILIEQGDHGRARDAFRHVGGFICLLDTLRSVSGFYDASKLSRDERTEFFELLKATFEVLSEALVDHAGNKRYFAKRVEGGGWRSLEQALASTGIINASQDGLMHVPGLEQLFGCLLAFALGEEAMSRVFRDIEAHLSRISTTIHKPIDDGSMKDTHSVADLTSHMVPFLEKFFSGNEVVRNPEALLLAFNFWTILVKSPLDRSLRCLSVGFLHSLQIITTQSTRNAVAVHGTGVLGPILRLLLDDEALEEEIQVLPLLADSMMQMGVTKLDDAYFLFRRASISSEAANFTLRAIRVSRGPAFIQFDLSPSGYASVEFSRLGRSFPPPASSAGYSFCAWIYIDKFDSSTHTTIFGAYDAGQICFLLAYIEKDSRQFILQTSLTQASSRSSVRFKSTTFEPGRWYHLAIVHRRHKATTPSRATLYVDGHFTEEVRCHYPSRPAARTISTESFGSLSGSSRQEEHVQAFLGTPQALASIVGSNVVNTRWSLASFHLFEDALSDELIAVYQKMGPRYFGNFQDTLGSFQTYRASAELGLLNDALHPSKDEKSEIASAIKQKAANVLPESKVMLSISPLTVLDSEDHNHIDESELIKSLSRDAAHNLRSYTLLEGHSIAVNAANPSINNSLCHPDSIGVLTGHPVVCIPHGIDDAAWSIGGCTGIALKLIHLAKSPEAIVTAVKILFALVEDHWRNSEAMEREAGYAVLSGLIQDKLGIRNMISQGVPRADTGRVDTEEMESLAADILDEILRFVGYDHESPQESIITNPLAYRTLLVEPDTWRRVPLKIQRTYYEQFIQFAENSKHHRFNNKRLVRMRIIKRLIEALKGERFSEAFPDFLRAFKTLIKCNMSPEILRNLSLFITFALHDERFSLNRSRRQGARAPNALQSVTPDPATPRSVSPQDDSDIDISREEIGVRILQLYTELTCDPGSIVMLKQFSRSITSKWLFSLLAERDPRAVLCSTRIFARLLVTSGTSYVKSFADHSGGFVIFKRRLRAWWNMPAMWTVCFAILFGCDIAKIDFDEDFNLASLTSIFPVESNNIMFPQMLPVLFSMLEAGLLSLSFDEESTLAQKDQDPVTSGKSTETSHLHPRSMSLGKDSHGLSPKDSRIPGHAEVLRTVIEFLTELHLKSQSFRNFAISSDYVSQLLFALYPVAVSSERVSAETELHSRGQVLSFDGQDINVQPRVDSEESHIMRTTLVDSPPSPATQKVIPLRRGSTFILLTPRNAPDHPAVARLNAIVRPTERESRSFRIGNALVEELLNVVIAVFLDQILFRREFPGFGLFLKVPPGFVEHQACFLSYILIQTMSTVSNNLRLNQKLAMEPRVLMNLARYASHMCEALFEGWFLGGANPLLDFLGGLLEILQRPDVAESKNVRLCSSAVTTLRSIFLRVVLLQLSELNQAKKVESTAFLSKLTYWQTVILSPENLEDHYLRLMSFLLYTKLIDKEEGIRRAAADFWRMILVQKPVETAQMFNNATSPEHRDLANGFRKIIELDNDAFLSWTESHRNDLNQLFFTSMQKKWEEHVAIENLRSEETAKSRIQRRRERLKQWNAEEILSDKIWRRHEAESGLWRLNVHSAERARHQRALQDQQDNFVENGAAFERMGKMMRDPGQLFETSQPKKWQLDETEARDRVRLKIIPETIPRDDEYQPKRRTTGNMESKKLSIDTQVKQSTKDMIGVTPVMVHQIDDLPGPSDPDLPAARDGDGDDEFEMIDDPNEDEDAAEDKNRKVLRSLTPGDSIQHVCNVSRIVGLEAREGLLIIGSTTLYLLDNYFHRSDGEVVSVGQAPQEERDPYLQIILGQEKKRTRSNVVDQTKRHWSWPSVISVSKRRFIFRDVAIEIFFGDGRSYLLTTLTPHIRNDLYSRLVSKAPQVNTPISPSITEDAWRLEALRNPDEAPQSIGAKFANVFNSVSSNPATRKWVKGEMSNFAYLMWINTLAGRTFNDLTQYPVFPWVLADYTSEELDLTNPKTFRDLSKPMGCQTATREAEFRERYQSFAEMGDHTAQPFHYGTHYSSAMIVTSYLIRLQPFVASYLLLQGGTFDHADRIFHSIERAWMSASRDNMTDVRELTPEFFYLPDFLANVNKYNFGLKQNEKERIGDVVLPPWAKGSPNIFIARHREALESPYVSQHLHLWIDLVFGYKQLGEAAMEATNVFHHLSYRGAADLDAIEDPVVRVATTGIIHNFGQTPHQVFQRPHVEREEDKPRYKRLDSSAESLVRLPQPLLDSREAITSLLYSSKVDRLLCAGAFRLNIPPMYDRYMEWGFADDSVRFYSSDNRRLLSLFEHVHQGQVACALFVDGKTLVTAGTDCVLIIHSVISQSRTVDLRALSSLYGHRNSITALAASKTFGALVSCDSSGKVYLWDLNRFEFIREINHRGQPVHCARINNVSGDIVLCSGSHLLLYTLNGKLLLDQDLCDTEEIDDVVSTCAFYEGVGNEWLVRELMFTGHKRGVVKVWQKAIDTYGKWGLELVKRLEHAEFTHGAILNQTPRITCILPIHQVVYTGDENGRVYEWDCMKQS</sequence>
<feature type="repeat" description="WD" evidence="3">
    <location>
        <begin position="2396"/>
        <end position="2437"/>
    </location>
</feature>
<dbReference type="SMART" id="SM00320">
    <property type="entry name" value="WD40"/>
    <property type="match status" value="4"/>
</dbReference>
<feature type="region of interest" description="Disordered" evidence="5">
    <location>
        <begin position="935"/>
        <end position="965"/>
    </location>
</feature>
<dbReference type="SUPFAM" id="SSF81837">
    <property type="entry name" value="BEACH domain"/>
    <property type="match status" value="1"/>
</dbReference>
<evidence type="ECO:0000259" key="6">
    <source>
        <dbReference type="PROSITE" id="PS50197"/>
    </source>
</evidence>
<dbReference type="PROSITE" id="PS50197">
    <property type="entry name" value="BEACH"/>
    <property type="match status" value="1"/>
</dbReference>
<keyword evidence="4" id="KW-0175">Coiled coil</keyword>
<dbReference type="FunFam" id="1.10.1540.10:FF:000002">
    <property type="entry name" value="WD repeat and FYVE domain containing 3"/>
    <property type="match status" value="1"/>
</dbReference>
<dbReference type="SUPFAM" id="SSF50978">
    <property type="entry name" value="WD40 repeat-like"/>
    <property type="match status" value="1"/>
</dbReference>
<dbReference type="Pfam" id="PF13385">
    <property type="entry name" value="Laminin_G_3"/>
    <property type="match status" value="1"/>
</dbReference>
<reference evidence="8 10" key="1">
    <citation type="submission" date="2020-01" db="EMBL/GenBank/DDBJ databases">
        <authorList>
            <consortium name="DOE Joint Genome Institute"/>
            <person name="Haridas S."/>
            <person name="Albert R."/>
            <person name="Binder M."/>
            <person name="Bloem J."/>
            <person name="Labutti K."/>
            <person name="Salamov A."/>
            <person name="Andreopoulos B."/>
            <person name="Baker S.E."/>
            <person name="Barry K."/>
            <person name="Bills G."/>
            <person name="Bluhm B.H."/>
            <person name="Cannon C."/>
            <person name="Castanera R."/>
            <person name="Culley D.E."/>
            <person name="Daum C."/>
            <person name="Ezra D."/>
            <person name="Gonzalez J.B."/>
            <person name="Henrissat B."/>
            <person name="Kuo A."/>
            <person name="Liang C."/>
            <person name="Lipzen A."/>
            <person name="Lutzoni F."/>
            <person name="Magnuson J."/>
            <person name="Mondo S."/>
            <person name="Nolan M."/>
            <person name="Ohm R."/>
            <person name="Pangilinan J."/>
            <person name="Park H.-J."/>
            <person name="Ramirez L."/>
            <person name="Alfaro M."/>
            <person name="Sun H."/>
            <person name="Tritt A."/>
            <person name="Yoshinaga Y."/>
            <person name="Zwiers L.-H."/>
            <person name="Turgeon B.G."/>
            <person name="Goodwin S.B."/>
            <person name="Spatafora J.W."/>
            <person name="Crous P.W."/>
            <person name="Grigoriev I.V."/>
        </authorList>
    </citation>
    <scope>NUCLEOTIDE SEQUENCE</scope>
    <source>
        <strain evidence="8 10">CBS 781.70</strain>
    </source>
</reference>
<feature type="domain" description="BEACH" evidence="6">
    <location>
        <begin position="1969"/>
        <end position="2264"/>
    </location>
</feature>
<dbReference type="Gene3D" id="2.30.29.30">
    <property type="entry name" value="Pleckstrin-homology domain (PH domain)/Phosphotyrosine-binding domain (PTB)"/>
    <property type="match status" value="1"/>
</dbReference>
<proteinExistence type="predicted"/>
<dbReference type="Gene3D" id="2.130.10.10">
    <property type="entry name" value="YVTN repeat-like/Quinoprotein amine dehydrogenase"/>
    <property type="match status" value="1"/>
</dbReference>
<dbReference type="InterPro" id="IPR051944">
    <property type="entry name" value="BEACH_domain_protein"/>
</dbReference>
<evidence type="ECO:0000256" key="1">
    <source>
        <dbReference type="ARBA" id="ARBA00022574"/>
    </source>
</evidence>
<feature type="domain" description="BEACH-type PH" evidence="7">
    <location>
        <begin position="1799"/>
        <end position="1930"/>
    </location>
</feature>
<keyword evidence="2" id="KW-0677">Repeat</keyword>
<evidence type="ECO:0000313" key="10">
    <source>
        <dbReference type="RefSeq" id="XP_033538373.1"/>
    </source>
</evidence>
<evidence type="ECO:0000313" key="8">
    <source>
        <dbReference type="EMBL" id="KAF1816742.1"/>
    </source>
</evidence>
<reference evidence="10" key="3">
    <citation type="submission" date="2025-04" db="UniProtKB">
        <authorList>
            <consortium name="RefSeq"/>
        </authorList>
    </citation>
    <scope>IDENTIFICATION</scope>
    <source>
        <strain evidence="10">CBS 781.70</strain>
    </source>
</reference>
<evidence type="ECO:0000313" key="9">
    <source>
        <dbReference type="Proteomes" id="UP000504638"/>
    </source>
</evidence>
<evidence type="ECO:0000256" key="5">
    <source>
        <dbReference type="SAM" id="MobiDB-lite"/>
    </source>
</evidence>
<evidence type="ECO:0000259" key="7">
    <source>
        <dbReference type="PROSITE" id="PS51783"/>
    </source>
</evidence>
<dbReference type="PROSITE" id="PS50294">
    <property type="entry name" value="WD_REPEATS_REGION"/>
    <property type="match status" value="1"/>
</dbReference>
<dbReference type="InterPro" id="IPR036322">
    <property type="entry name" value="WD40_repeat_dom_sf"/>
</dbReference>
<feature type="coiled-coil region" evidence="4">
    <location>
        <begin position="1596"/>
        <end position="1656"/>
    </location>
</feature>
<dbReference type="CDD" id="cd06071">
    <property type="entry name" value="Beach"/>
    <property type="match status" value="1"/>
</dbReference>
<evidence type="ECO:0000256" key="2">
    <source>
        <dbReference type="ARBA" id="ARBA00022737"/>
    </source>
</evidence>
<dbReference type="InterPro" id="IPR013320">
    <property type="entry name" value="ConA-like_dom_sf"/>
</dbReference>
<dbReference type="InterPro" id="IPR056252">
    <property type="entry name" value="Alfy-like_Arm-like"/>
</dbReference>
<feature type="compositionally biased region" description="Acidic residues" evidence="5">
    <location>
        <begin position="1769"/>
        <end position="1787"/>
    </location>
</feature>
<dbReference type="GeneID" id="54417924"/>
<dbReference type="InterPro" id="IPR023362">
    <property type="entry name" value="PH-BEACH_dom"/>
</dbReference>
<feature type="region of interest" description="Disordered" evidence="5">
    <location>
        <begin position="1751"/>
        <end position="1790"/>
    </location>
</feature>
<dbReference type="Pfam" id="PF23295">
    <property type="entry name" value="Arm_4"/>
    <property type="match status" value="1"/>
</dbReference>
<dbReference type="InterPro" id="IPR001680">
    <property type="entry name" value="WD40_rpt"/>
</dbReference>
<dbReference type="SUPFAM" id="SSF49899">
    <property type="entry name" value="Concanavalin A-like lectins/glucanases"/>
    <property type="match status" value="1"/>
</dbReference>
<accession>A0A6G1GFG8</accession>
<feature type="compositionally biased region" description="Basic and acidic residues" evidence="5">
    <location>
        <begin position="1158"/>
        <end position="1170"/>
    </location>
</feature>
<dbReference type="Gene3D" id="2.60.120.200">
    <property type="match status" value="1"/>
</dbReference>
<dbReference type="Pfam" id="PF02138">
    <property type="entry name" value="Beach"/>
    <property type="match status" value="1"/>
</dbReference>
<dbReference type="SUPFAM" id="SSF50729">
    <property type="entry name" value="PH domain-like"/>
    <property type="match status" value="1"/>
</dbReference>
<keyword evidence="9" id="KW-1185">Reference proteome</keyword>
<dbReference type="InterPro" id="IPR015943">
    <property type="entry name" value="WD40/YVTN_repeat-like_dom_sf"/>
</dbReference>
<reference evidence="10" key="2">
    <citation type="submission" date="2020-04" db="EMBL/GenBank/DDBJ databases">
        <authorList>
            <consortium name="NCBI Genome Project"/>
        </authorList>
    </citation>
    <scope>NUCLEOTIDE SEQUENCE</scope>
    <source>
        <strain evidence="10">CBS 781.70</strain>
    </source>
</reference>
<dbReference type="InterPro" id="IPR011993">
    <property type="entry name" value="PH-like_dom_sf"/>
</dbReference>
<evidence type="ECO:0000256" key="3">
    <source>
        <dbReference type="PROSITE-ProRule" id="PRU00221"/>
    </source>
</evidence>
<dbReference type="Pfam" id="PF14844">
    <property type="entry name" value="PH_BEACH"/>
    <property type="match status" value="1"/>
</dbReference>
<name>A0A6G1GFG8_9PEZI</name>
<gene>
    <name evidence="8 10" type="ORF">P152DRAFT_429101</name>
</gene>
<dbReference type="RefSeq" id="XP_033538373.1">
    <property type="nucleotide sequence ID" value="XM_033677354.1"/>
</dbReference>
<dbReference type="EMBL" id="ML975150">
    <property type="protein sequence ID" value="KAF1816742.1"/>
    <property type="molecule type" value="Genomic_DNA"/>
</dbReference>
<dbReference type="PANTHER" id="PTHR46108:SF4">
    <property type="entry name" value="BLUE CHEESE"/>
    <property type="match status" value="1"/>
</dbReference>
<protein>
    <submittedName>
        <fullName evidence="8 10">Beach-domain-containing protein</fullName>
    </submittedName>
</protein>
<dbReference type="CDD" id="cd01201">
    <property type="entry name" value="PH_BEACH"/>
    <property type="match status" value="1"/>
</dbReference>
<dbReference type="PROSITE" id="PS51783">
    <property type="entry name" value="PH_BEACH"/>
    <property type="match status" value="1"/>
</dbReference>
<dbReference type="SMART" id="SM01026">
    <property type="entry name" value="Beach"/>
    <property type="match status" value="1"/>
</dbReference>
<dbReference type="Proteomes" id="UP000504638">
    <property type="component" value="Unplaced"/>
</dbReference>
<feature type="region of interest" description="Disordered" evidence="5">
    <location>
        <begin position="1131"/>
        <end position="1170"/>
    </location>
</feature>
<feature type="region of interest" description="Disordered" evidence="5">
    <location>
        <begin position="1707"/>
        <end position="1736"/>
    </location>
</feature>
<feature type="compositionally biased region" description="Polar residues" evidence="5">
    <location>
        <begin position="1131"/>
        <end position="1146"/>
    </location>
</feature>
<keyword evidence="1 3" id="KW-0853">WD repeat</keyword>
<dbReference type="OrthoDB" id="26681at2759"/>
<organism evidence="8">
    <name type="scientific">Eremomyces bilateralis CBS 781.70</name>
    <dbReference type="NCBI Taxonomy" id="1392243"/>
    <lineage>
        <taxon>Eukaryota</taxon>
        <taxon>Fungi</taxon>
        <taxon>Dikarya</taxon>
        <taxon>Ascomycota</taxon>
        <taxon>Pezizomycotina</taxon>
        <taxon>Dothideomycetes</taxon>
        <taxon>Dothideomycetes incertae sedis</taxon>
        <taxon>Eremomycetales</taxon>
        <taxon>Eremomycetaceae</taxon>
        <taxon>Eremomyces</taxon>
    </lineage>
</organism>
<dbReference type="PROSITE" id="PS50082">
    <property type="entry name" value="WD_REPEATS_2"/>
    <property type="match status" value="1"/>
</dbReference>
<dbReference type="InterPro" id="IPR036372">
    <property type="entry name" value="BEACH_dom_sf"/>
</dbReference>
<dbReference type="InterPro" id="IPR000409">
    <property type="entry name" value="BEACH_dom"/>
</dbReference>
<evidence type="ECO:0000256" key="4">
    <source>
        <dbReference type="SAM" id="Coils"/>
    </source>
</evidence>
<dbReference type="Gene3D" id="1.10.1540.10">
    <property type="entry name" value="BEACH domain"/>
    <property type="match status" value="1"/>
</dbReference>